<organism evidence="1">
    <name type="scientific">Mycobacterium xenopi 4042</name>
    <dbReference type="NCBI Taxonomy" id="1299334"/>
    <lineage>
        <taxon>Bacteria</taxon>
        <taxon>Bacillati</taxon>
        <taxon>Actinomycetota</taxon>
        <taxon>Actinomycetes</taxon>
        <taxon>Mycobacteriales</taxon>
        <taxon>Mycobacteriaceae</taxon>
        <taxon>Mycobacterium</taxon>
    </lineage>
</organism>
<dbReference type="AlphaFoldDB" id="X8E668"/>
<reference evidence="1" key="1">
    <citation type="submission" date="2014-01" db="EMBL/GenBank/DDBJ databases">
        <authorList>
            <person name="Brown-Elliot B."/>
            <person name="Wallace R."/>
            <person name="Lenaerts A."/>
            <person name="Ordway D."/>
            <person name="DeGroote M.A."/>
            <person name="Parker T."/>
            <person name="Sizemore C."/>
            <person name="Tallon L.J."/>
            <person name="Sadzewicz L.K."/>
            <person name="Sengamalay N."/>
            <person name="Fraser C.M."/>
            <person name="Hine E."/>
            <person name="Shefchek K.A."/>
            <person name="Das S.P."/>
            <person name="Tettelin H."/>
        </authorList>
    </citation>
    <scope>NUCLEOTIDE SEQUENCE [LARGE SCALE GENOMIC DNA]</scope>
    <source>
        <strain evidence="1">4042</strain>
    </source>
</reference>
<dbReference type="PATRIC" id="fig|1299334.3.peg.700"/>
<name>X8E668_MYCXE</name>
<accession>X8E668</accession>
<sequence>MLTDYWELIVNDKLVEAMDYGRDSGLDQFDVDLGSWFTCYPGRPDYFTHWGGAFKYAASLLGLPVGAYPHSRPPQAELPVAAKEQIKNAYCRLGLSRSRRRGCGMLYR</sequence>
<proteinExistence type="predicted"/>
<evidence type="ECO:0000313" key="1">
    <source>
        <dbReference type="EMBL" id="EUA75300.1"/>
    </source>
</evidence>
<comment type="caution">
    <text evidence="1">The sequence shown here is derived from an EMBL/GenBank/DDBJ whole genome shotgun (WGS) entry which is preliminary data.</text>
</comment>
<protein>
    <submittedName>
        <fullName evidence="1">Uncharacterized protein</fullName>
    </submittedName>
</protein>
<dbReference type="EMBL" id="JAOB01000010">
    <property type="protein sequence ID" value="EUA75300.1"/>
    <property type="molecule type" value="Genomic_DNA"/>
</dbReference>
<gene>
    <name evidence="1" type="ORF">I553_3192</name>
</gene>